<organism evidence="1 2">
    <name type="scientific">Vigna mungo</name>
    <name type="common">Black gram</name>
    <name type="synonym">Phaseolus mungo</name>
    <dbReference type="NCBI Taxonomy" id="3915"/>
    <lineage>
        <taxon>Eukaryota</taxon>
        <taxon>Viridiplantae</taxon>
        <taxon>Streptophyta</taxon>
        <taxon>Embryophyta</taxon>
        <taxon>Tracheophyta</taxon>
        <taxon>Spermatophyta</taxon>
        <taxon>Magnoliopsida</taxon>
        <taxon>eudicotyledons</taxon>
        <taxon>Gunneridae</taxon>
        <taxon>Pentapetalae</taxon>
        <taxon>rosids</taxon>
        <taxon>fabids</taxon>
        <taxon>Fabales</taxon>
        <taxon>Fabaceae</taxon>
        <taxon>Papilionoideae</taxon>
        <taxon>50 kb inversion clade</taxon>
        <taxon>NPAAA clade</taxon>
        <taxon>indigoferoid/millettioid clade</taxon>
        <taxon>Phaseoleae</taxon>
        <taxon>Vigna</taxon>
    </lineage>
</organism>
<name>A0AAQ3MY21_VIGMU</name>
<gene>
    <name evidence="1" type="ORF">V8G54_030911</name>
</gene>
<keyword evidence="2" id="KW-1185">Reference proteome</keyword>
<dbReference type="Proteomes" id="UP001374535">
    <property type="component" value="Chromosome 9"/>
</dbReference>
<protein>
    <submittedName>
        <fullName evidence="1">Uncharacterized protein</fullName>
    </submittedName>
</protein>
<proteinExistence type="predicted"/>
<dbReference type="EMBL" id="CP144692">
    <property type="protein sequence ID" value="WVY98760.1"/>
    <property type="molecule type" value="Genomic_DNA"/>
</dbReference>
<reference evidence="1 2" key="1">
    <citation type="journal article" date="2023" name="Life. Sci Alliance">
        <title>Evolutionary insights into 3D genome organization and epigenetic landscape of Vigna mungo.</title>
        <authorList>
            <person name="Junaid A."/>
            <person name="Singh B."/>
            <person name="Bhatia S."/>
        </authorList>
    </citation>
    <scope>NUCLEOTIDE SEQUENCE [LARGE SCALE GENOMIC DNA]</scope>
    <source>
        <strain evidence="1">Urdbean</strain>
    </source>
</reference>
<accession>A0AAQ3MY21</accession>
<sequence>MHEHISSKNEILIITNIDAARTDSTPCVFDLLAFFPFKSEDAKSITASKLPSVAALQEDVPPLNVCAFTTLSVSGSCCFVINEISSLSFNSSEGLTPTGRWKMLRLSTIGVASAAFSWAHFFATSNPGPRFQFSSCSL</sequence>
<evidence type="ECO:0000313" key="2">
    <source>
        <dbReference type="Proteomes" id="UP001374535"/>
    </source>
</evidence>
<evidence type="ECO:0000313" key="1">
    <source>
        <dbReference type="EMBL" id="WVY98760.1"/>
    </source>
</evidence>
<dbReference type="AlphaFoldDB" id="A0AAQ3MY21"/>